<gene>
    <name evidence="1" type="ORF">CAK95_28405</name>
</gene>
<keyword evidence="2" id="KW-1185">Reference proteome</keyword>
<dbReference type="RefSeq" id="WP_086091024.1">
    <property type="nucleotide sequence ID" value="NZ_CP021112.1"/>
</dbReference>
<accession>A0A1W6ZZ39</accession>
<organism evidence="1 2">
    <name type="scientific">Pseudorhodoplanes sinuspersici</name>
    <dbReference type="NCBI Taxonomy" id="1235591"/>
    <lineage>
        <taxon>Bacteria</taxon>
        <taxon>Pseudomonadati</taxon>
        <taxon>Pseudomonadota</taxon>
        <taxon>Alphaproteobacteria</taxon>
        <taxon>Hyphomicrobiales</taxon>
        <taxon>Pseudorhodoplanes</taxon>
    </lineage>
</organism>
<sequence length="102" mass="11821">MADTAFDVRVTEEYRKWYAGIRDIEARARIRTRLRRLSLGNPGQTRPVGEGVSELKIDYGPGYRIYYVKRGKVIYLLLFGGTKKTQQNDIRTALELARLLKE</sequence>
<proteinExistence type="predicted"/>
<evidence type="ECO:0000313" key="1">
    <source>
        <dbReference type="EMBL" id="ARQ02594.1"/>
    </source>
</evidence>
<dbReference type="OrthoDB" id="5296237at2"/>
<name>A0A1W6ZZ39_9HYPH</name>
<dbReference type="InterPro" id="IPR014056">
    <property type="entry name" value="TypeIITA-like_toxin_pred"/>
</dbReference>
<reference evidence="1 2" key="1">
    <citation type="submission" date="2017-05" db="EMBL/GenBank/DDBJ databases">
        <title>Full genome sequence of Pseudorhodoplanes sinuspersici.</title>
        <authorList>
            <person name="Dastgheib S.M.M."/>
            <person name="Shavandi M."/>
            <person name="Tirandaz H."/>
        </authorList>
    </citation>
    <scope>NUCLEOTIDE SEQUENCE [LARGE SCALE GENOMIC DNA]</scope>
    <source>
        <strain evidence="1 2">RIPI110</strain>
    </source>
</reference>
<dbReference type="EMBL" id="CP021112">
    <property type="protein sequence ID" value="ARQ02594.1"/>
    <property type="molecule type" value="Genomic_DNA"/>
</dbReference>
<dbReference type="KEGG" id="psin:CAK95_28405"/>
<dbReference type="STRING" id="1235591.CAK95_28405"/>
<evidence type="ECO:0000313" key="2">
    <source>
        <dbReference type="Proteomes" id="UP000194137"/>
    </source>
</evidence>
<dbReference type="AlphaFoldDB" id="A0A1W6ZZ39"/>
<dbReference type="NCBIfam" id="TIGR02683">
    <property type="entry name" value="upstrm_HI1419"/>
    <property type="match status" value="1"/>
</dbReference>
<dbReference type="PANTHER" id="PTHR41791:SF1">
    <property type="entry name" value="SSL7039 PROTEIN"/>
    <property type="match status" value="1"/>
</dbReference>
<dbReference type="PIRSF" id="PIRSF028744">
    <property type="entry name" value="Addict_mod_HI1419"/>
    <property type="match status" value="1"/>
</dbReference>
<dbReference type="Proteomes" id="UP000194137">
    <property type="component" value="Chromosome"/>
</dbReference>
<protein>
    <submittedName>
        <fullName evidence="1">Addiction module antitoxin RelB</fullName>
    </submittedName>
</protein>
<dbReference type="PANTHER" id="PTHR41791">
    <property type="entry name" value="SSL7039 PROTEIN"/>
    <property type="match status" value="1"/>
</dbReference>